<organism evidence="1 2">
    <name type="scientific">Trifolium medium</name>
    <dbReference type="NCBI Taxonomy" id="97028"/>
    <lineage>
        <taxon>Eukaryota</taxon>
        <taxon>Viridiplantae</taxon>
        <taxon>Streptophyta</taxon>
        <taxon>Embryophyta</taxon>
        <taxon>Tracheophyta</taxon>
        <taxon>Spermatophyta</taxon>
        <taxon>Magnoliopsida</taxon>
        <taxon>eudicotyledons</taxon>
        <taxon>Gunneridae</taxon>
        <taxon>Pentapetalae</taxon>
        <taxon>rosids</taxon>
        <taxon>fabids</taxon>
        <taxon>Fabales</taxon>
        <taxon>Fabaceae</taxon>
        <taxon>Papilionoideae</taxon>
        <taxon>50 kb inversion clade</taxon>
        <taxon>NPAAA clade</taxon>
        <taxon>Hologalegina</taxon>
        <taxon>IRL clade</taxon>
        <taxon>Trifolieae</taxon>
        <taxon>Trifolium</taxon>
    </lineage>
</organism>
<dbReference type="Proteomes" id="UP000265520">
    <property type="component" value="Unassembled WGS sequence"/>
</dbReference>
<dbReference type="EMBL" id="LXQA010680337">
    <property type="protein sequence ID" value="MCI65692.1"/>
    <property type="molecule type" value="Genomic_DNA"/>
</dbReference>
<protein>
    <submittedName>
        <fullName evidence="1">Uncharacterized protein</fullName>
    </submittedName>
</protein>
<dbReference type="AlphaFoldDB" id="A0A392TX62"/>
<keyword evidence="2" id="KW-1185">Reference proteome</keyword>
<comment type="caution">
    <text evidence="1">The sequence shown here is derived from an EMBL/GenBank/DDBJ whole genome shotgun (WGS) entry which is preliminary data.</text>
</comment>
<name>A0A392TX62_9FABA</name>
<accession>A0A392TX62</accession>
<proteinExistence type="predicted"/>
<evidence type="ECO:0000313" key="1">
    <source>
        <dbReference type="EMBL" id="MCI65692.1"/>
    </source>
</evidence>
<feature type="non-terminal residue" evidence="1">
    <location>
        <position position="1"/>
    </location>
</feature>
<evidence type="ECO:0000313" key="2">
    <source>
        <dbReference type="Proteomes" id="UP000265520"/>
    </source>
</evidence>
<reference evidence="1 2" key="1">
    <citation type="journal article" date="2018" name="Front. Plant Sci.">
        <title>Red Clover (Trifolium pratense) and Zigzag Clover (T. medium) - A Picture of Genomic Similarities and Differences.</title>
        <authorList>
            <person name="Dluhosova J."/>
            <person name="Istvanek J."/>
            <person name="Nedelnik J."/>
            <person name="Repkova J."/>
        </authorList>
    </citation>
    <scope>NUCLEOTIDE SEQUENCE [LARGE SCALE GENOMIC DNA]</scope>
    <source>
        <strain evidence="2">cv. 10/8</strain>
        <tissue evidence="1">Leaf</tissue>
    </source>
</reference>
<sequence>AQPHPRQAPQPAMIFFTNSNFPAPGATGPAPGAAIRNDFPFFFKFSAPGAPLPAPGALVRAKTQLPSHFLASSATVPAPGAAT</sequence>